<evidence type="ECO:0000259" key="4">
    <source>
        <dbReference type="SMART" id="SM00999"/>
    </source>
</evidence>
<name>A0A9W3AJV9_BIOGL</name>
<dbReference type="SUPFAM" id="SSF56973">
    <property type="entry name" value="Aerolisin/ETX pore-forming domain"/>
    <property type="match status" value="1"/>
</dbReference>
<dbReference type="GeneID" id="129926611"/>
<dbReference type="PANTHER" id="PTHR34007">
    <property type="entry name" value="AEROLYSIN-LIKE PROTEIN-RELATED"/>
    <property type="match status" value="1"/>
</dbReference>
<evidence type="ECO:0000256" key="3">
    <source>
        <dbReference type="SAM" id="SignalP"/>
    </source>
</evidence>
<feature type="chain" id="PRO_5040950934" evidence="3">
    <location>
        <begin position="18"/>
        <end position="573"/>
    </location>
</feature>
<dbReference type="InterPro" id="IPR055267">
    <property type="entry name" value="Aerolysin-like_C"/>
</dbReference>
<keyword evidence="2" id="KW-1015">Disulfide bond</keyword>
<reference evidence="6" key="1">
    <citation type="submission" date="2025-08" db="UniProtKB">
        <authorList>
            <consortium name="RefSeq"/>
        </authorList>
    </citation>
    <scope>IDENTIFICATION</scope>
</reference>
<dbReference type="PANTHER" id="PTHR34007:SF1">
    <property type="entry name" value="AEROLYSIN-LIKE PROTEIN-RELATED"/>
    <property type="match status" value="1"/>
</dbReference>
<keyword evidence="5" id="KW-1185">Reference proteome</keyword>
<organism evidence="5 6">
    <name type="scientific">Biomphalaria glabrata</name>
    <name type="common">Bloodfluke planorb</name>
    <name type="synonym">Freshwater snail</name>
    <dbReference type="NCBI Taxonomy" id="6526"/>
    <lineage>
        <taxon>Eukaryota</taxon>
        <taxon>Metazoa</taxon>
        <taxon>Spiralia</taxon>
        <taxon>Lophotrochozoa</taxon>
        <taxon>Mollusca</taxon>
        <taxon>Gastropoda</taxon>
        <taxon>Heterobranchia</taxon>
        <taxon>Euthyneura</taxon>
        <taxon>Panpulmonata</taxon>
        <taxon>Hygrophila</taxon>
        <taxon>Lymnaeoidea</taxon>
        <taxon>Planorbidae</taxon>
        <taxon>Biomphalaria</taxon>
    </lineage>
</organism>
<feature type="signal peptide" evidence="3">
    <location>
        <begin position="1"/>
        <end position="17"/>
    </location>
</feature>
<dbReference type="InterPro" id="IPR053280">
    <property type="entry name" value="Aerolysin-like_pore-former"/>
</dbReference>
<feature type="domain" description="Aerolysin-like C-terminal" evidence="4">
    <location>
        <begin position="195"/>
        <end position="514"/>
    </location>
</feature>
<dbReference type="AlphaFoldDB" id="A0A9W3AJV9"/>
<dbReference type="Proteomes" id="UP001165740">
    <property type="component" value="Chromosome 6"/>
</dbReference>
<protein>
    <submittedName>
        <fullName evidence="6">Uncharacterized protein LOC129926611</fullName>
    </submittedName>
</protein>
<accession>A0A9W3AJV9</accession>
<dbReference type="Pfam" id="PF01117">
    <property type="entry name" value="Aerolysin"/>
    <property type="match status" value="1"/>
</dbReference>
<dbReference type="OrthoDB" id="5984372at2759"/>
<evidence type="ECO:0000256" key="1">
    <source>
        <dbReference type="ARBA" id="ARBA00009831"/>
    </source>
</evidence>
<proteinExistence type="inferred from homology"/>
<evidence type="ECO:0000313" key="6">
    <source>
        <dbReference type="RefSeq" id="XP_055887563.1"/>
    </source>
</evidence>
<dbReference type="CDD" id="cd20219">
    <property type="entry name" value="PFM_physalysin-1-like"/>
    <property type="match status" value="1"/>
</dbReference>
<evidence type="ECO:0000256" key="2">
    <source>
        <dbReference type="ARBA" id="ARBA00023157"/>
    </source>
</evidence>
<dbReference type="Gene3D" id="3.30.412.10">
    <property type="entry name" value="Proaerolysin, chain A, domain 2"/>
    <property type="match status" value="2"/>
</dbReference>
<evidence type="ECO:0000313" key="5">
    <source>
        <dbReference type="Proteomes" id="UP001165740"/>
    </source>
</evidence>
<comment type="similarity">
    <text evidence="1">Belongs to the aerolysin family.</text>
</comment>
<keyword evidence="3" id="KW-0732">Signal</keyword>
<dbReference type="RefSeq" id="XP_055887563.1">
    <property type="nucleotide sequence ID" value="XM_056031588.1"/>
</dbReference>
<dbReference type="SMART" id="SM00999">
    <property type="entry name" value="Aerolysin"/>
    <property type="match status" value="1"/>
</dbReference>
<gene>
    <name evidence="6" type="primary">LOC129926611</name>
</gene>
<sequence>MILQIFVGVSLMQYVSSQCSYSSWMSSFDSKGQSKCNEINAYINGLDRNVVVNWGDDPLIYLEGAECCQPPSPWNTVEQQVVYEDWTSALDNDYSWAYCPVGYFLQGLYRSDTGWPRWSGYLFNLEHARCAKPANHPLNYGKCEYVDISVCMSQKRKCFCPDDSFITGLYRADGDDLYFLKKLYCCTLVEKELVMDEKSKIQTHIMDTTLWNMATLAHYMGYGWCYGCHGMAVGEDFNRNGDTWEADTHSFWGTSCDGDKNNERLNLVFGDWGFAVKEIIYGKSVTDDLQAESVDIGELYNNSTSTSTESVERTKTIQETITHSTTSSFTNSHELGIELEFEYAGVKGKASYKTTFEYSTSKTNEKSISETQGFTKQSSITLGPKEGARYEIIMNKRRTTVPYTAIITTKFSTEMRGFLRWEDGNGNFHQKYKTNRDRPTYNFRFGNANNTFYKDLKKQSDNNEGVWMWGMLFQKFPDARQVINRLTDETQYQFTLKGKLEKVEGTSVNVKWDKLKKNRRDVSKDKLPPRNITTYIAKASHADKPVVVEYPQVKLNKQEPFKPIQIPVTGLKV</sequence>